<dbReference type="EMBL" id="VIIS01001237">
    <property type="protein sequence ID" value="KAF0300752.1"/>
    <property type="molecule type" value="Genomic_DNA"/>
</dbReference>
<dbReference type="AlphaFoldDB" id="A0A6A4WD13"/>
<evidence type="ECO:0000259" key="7">
    <source>
        <dbReference type="Pfam" id="PF04130"/>
    </source>
</evidence>
<keyword evidence="4 6" id="KW-0493">Microtubule</keyword>
<evidence type="ECO:0000256" key="6">
    <source>
        <dbReference type="RuleBase" id="RU363050"/>
    </source>
</evidence>
<dbReference type="Proteomes" id="UP000440578">
    <property type="component" value="Unassembled WGS sequence"/>
</dbReference>
<comment type="similarity">
    <text evidence="2 6">Belongs to the TUBGCP family.</text>
</comment>
<reference evidence="9 10" key="1">
    <citation type="submission" date="2019-07" db="EMBL/GenBank/DDBJ databases">
        <title>Draft genome assembly of a fouling barnacle, Amphibalanus amphitrite (Darwin, 1854): The first reference genome for Thecostraca.</title>
        <authorList>
            <person name="Kim W."/>
        </authorList>
    </citation>
    <scope>NUCLEOTIDE SEQUENCE [LARGE SCALE GENOMIC DNA]</scope>
    <source>
        <strain evidence="9">SNU_AA5</strain>
        <tissue evidence="9">Soma without cirri and trophi</tissue>
    </source>
</reference>
<dbReference type="PANTHER" id="PTHR19302">
    <property type="entry name" value="GAMMA TUBULIN COMPLEX PROTEIN"/>
    <property type="match status" value="1"/>
</dbReference>
<dbReference type="GO" id="GO:0031122">
    <property type="term" value="P:cytoplasmic microtubule organization"/>
    <property type="evidence" value="ECO:0007669"/>
    <property type="project" value="TreeGrafter"/>
</dbReference>
<gene>
    <name evidence="9" type="primary">TUBGCP4</name>
    <name evidence="9" type="ORF">FJT64_003263</name>
</gene>
<dbReference type="Pfam" id="PF17681">
    <property type="entry name" value="GCP_N_terminal"/>
    <property type="match status" value="1"/>
</dbReference>
<dbReference type="InterPro" id="IPR007259">
    <property type="entry name" value="GCP"/>
</dbReference>
<dbReference type="GO" id="GO:0043015">
    <property type="term" value="F:gamma-tubulin binding"/>
    <property type="evidence" value="ECO:0007669"/>
    <property type="project" value="InterPro"/>
</dbReference>
<accession>A0A6A4WD13</accession>
<organism evidence="9 10">
    <name type="scientific">Amphibalanus amphitrite</name>
    <name type="common">Striped barnacle</name>
    <name type="synonym">Balanus amphitrite</name>
    <dbReference type="NCBI Taxonomy" id="1232801"/>
    <lineage>
        <taxon>Eukaryota</taxon>
        <taxon>Metazoa</taxon>
        <taxon>Ecdysozoa</taxon>
        <taxon>Arthropoda</taxon>
        <taxon>Crustacea</taxon>
        <taxon>Multicrustacea</taxon>
        <taxon>Cirripedia</taxon>
        <taxon>Thoracica</taxon>
        <taxon>Thoracicalcarea</taxon>
        <taxon>Balanomorpha</taxon>
        <taxon>Balanoidea</taxon>
        <taxon>Balanidae</taxon>
        <taxon>Amphibalaninae</taxon>
        <taxon>Amphibalanus</taxon>
    </lineage>
</organism>
<dbReference type="GO" id="GO:0005874">
    <property type="term" value="C:microtubule"/>
    <property type="evidence" value="ECO:0007669"/>
    <property type="project" value="UniProtKB-KW"/>
</dbReference>
<dbReference type="GO" id="GO:0007020">
    <property type="term" value="P:microtubule nucleation"/>
    <property type="evidence" value="ECO:0007669"/>
    <property type="project" value="InterPro"/>
</dbReference>
<evidence type="ECO:0000256" key="1">
    <source>
        <dbReference type="ARBA" id="ARBA00004267"/>
    </source>
</evidence>
<dbReference type="GO" id="GO:0051225">
    <property type="term" value="P:spindle assembly"/>
    <property type="evidence" value="ECO:0007669"/>
    <property type="project" value="TreeGrafter"/>
</dbReference>
<dbReference type="Gene3D" id="1.20.120.1900">
    <property type="entry name" value="Gamma-tubulin complex, C-terminal domain"/>
    <property type="match status" value="1"/>
</dbReference>
<feature type="domain" description="Gamma tubulin complex component protein N-terminal" evidence="8">
    <location>
        <begin position="2"/>
        <end position="319"/>
    </location>
</feature>
<dbReference type="InterPro" id="IPR041470">
    <property type="entry name" value="GCP_N"/>
</dbReference>
<dbReference type="GO" id="GO:0051011">
    <property type="term" value="F:microtubule minus-end binding"/>
    <property type="evidence" value="ECO:0007669"/>
    <property type="project" value="TreeGrafter"/>
</dbReference>
<comment type="subcellular location">
    <subcellularLocation>
        <location evidence="1 6">Cytoplasm</location>
        <location evidence="1 6">Cytoskeleton</location>
        <location evidence="1 6">Microtubule organizing center</location>
    </subcellularLocation>
</comment>
<protein>
    <recommendedName>
        <fullName evidence="6">Gamma-tubulin complex component</fullName>
    </recommendedName>
</protein>
<evidence type="ECO:0000256" key="3">
    <source>
        <dbReference type="ARBA" id="ARBA00022490"/>
    </source>
</evidence>
<dbReference type="PANTHER" id="PTHR19302:SF27">
    <property type="entry name" value="GAMMA-TUBULIN COMPLEX COMPONENT 4"/>
    <property type="match status" value="1"/>
</dbReference>
<evidence type="ECO:0000256" key="5">
    <source>
        <dbReference type="ARBA" id="ARBA00023212"/>
    </source>
</evidence>
<dbReference type="GO" id="GO:0000930">
    <property type="term" value="C:gamma-tubulin complex"/>
    <property type="evidence" value="ECO:0007669"/>
    <property type="project" value="TreeGrafter"/>
</dbReference>
<evidence type="ECO:0000313" key="10">
    <source>
        <dbReference type="Proteomes" id="UP000440578"/>
    </source>
</evidence>
<comment type="caution">
    <text evidence="9">The sequence shown here is derived from an EMBL/GenBank/DDBJ whole genome shotgun (WGS) entry which is preliminary data.</text>
</comment>
<dbReference type="GO" id="GO:0051321">
    <property type="term" value="P:meiotic cell cycle"/>
    <property type="evidence" value="ECO:0007669"/>
    <property type="project" value="TreeGrafter"/>
</dbReference>
<dbReference type="Pfam" id="PF04130">
    <property type="entry name" value="GCP_C_terminal"/>
    <property type="match status" value="1"/>
</dbReference>
<evidence type="ECO:0000256" key="2">
    <source>
        <dbReference type="ARBA" id="ARBA00010337"/>
    </source>
</evidence>
<dbReference type="InterPro" id="IPR042241">
    <property type="entry name" value="GCP_C_sf"/>
</dbReference>
<keyword evidence="10" id="KW-1185">Reference proteome</keyword>
<evidence type="ECO:0000259" key="8">
    <source>
        <dbReference type="Pfam" id="PF17681"/>
    </source>
</evidence>
<feature type="domain" description="Gamma tubulin complex component C-terminal" evidence="7">
    <location>
        <begin position="324"/>
        <end position="596"/>
    </location>
</feature>
<keyword evidence="5 6" id="KW-0206">Cytoskeleton</keyword>
<sequence>MLHELLLALEGCPGSLFTLKEDDSILVDGSLPFFNPSERSLLNELCSLGTWYRHVRTFIERQQAADESPGQYVRALCGALDQATADYEACLQRLEEELLADPDLGLAYVYHAVQPHAGLLRALSQLLAELTRLGATGCRVLDVLQRHTAAAVGDERRHLQRVLQRCHRVLLAQLSAWLLYGLLSDAGGEFFLRERSVSETDGAALGRLARAAAAAERQQTPLVEFELDPERLPSYLPLRLCQSVLFVGNSIQMCRQRVEQRVEGAAGVPLSGIVSGHESQFAAEFEALSAEPTLSPLRLERLVNRIKTLVAKHLWKVIVVEAGLSQHLSVMKDFFLMGRGTLYQELFIECDPLLRAPPKAHIETDINEAFAVACSRVGLEDDSVLESLYLTLAPGPEGASGWDRLRINYAVRWPLHLLYTPTVLASYNDIFSFLLLVKRTQLMLERLWADQMDQKSVGGAGRMATHQLRAHMSFLVNNLQYYLHVDVLESEHSRLQAAVAAAEDYEQLRHAHDCFLTAVSSQCFLQSAPVSECLRDLLTACQELCLAIPEGRELAPLQQRLQLKSQLLFRILSSLKDQRAGSHLSRLLLRIDFNQFVSRGI</sequence>
<evidence type="ECO:0000313" key="9">
    <source>
        <dbReference type="EMBL" id="KAF0300752.1"/>
    </source>
</evidence>
<evidence type="ECO:0000256" key="4">
    <source>
        <dbReference type="ARBA" id="ARBA00022701"/>
    </source>
</evidence>
<dbReference type="InterPro" id="IPR040457">
    <property type="entry name" value="GCP_C"/>
</dbReference>
<dbReference type="OrthoDB" id="78652at2759"/>
<keyword evidence="3 6" id="KW-0963">Cytoplasm</keyword>
<proteinExistence type="inferred from homology"/>
<dbReference type="GO" id="GO:0000278">
    <property type="term" value="P:mitotic cell cycle"/>
    <property type="evidence" value="ECO:0007669"/>
    <property type="project" value="TreeGrafter"/>
</dbReference>
<name>A0A6A4WD13_AMPAM</name>
<dbReference type="GO" id="GO:0000922">
    <property type="term" value="C:spindle pole"/>
    <property type="evidence" value="ECO:0007669"/>
    <property type="project" value="InterPro"/>
</dbReference>